<dbReference type="FunFam" id="2.40.50.140:FF:000038">
    <property type="entry name" value="Exosome complex component RRP4"/>
    <property type="match status" value="1"/>
</dbReference>
<evidence type="ECO:0000256" key="1">
    <source>
        <dbReference type="ARBA" id="ARBA00004123"/>
    </source>
</evidence>
<feature type="domain" description="Exosome complex component N-terminal" evidence="7">
    <location>
        <begin position="44"/>
        <end position="83"/>
    </location>
</feature>
<sequence>MSGYKDDSDEEMNVNQIEKDNEVLLDRKSHVQMTKTNGRLQVQIVTPGELIVKNASNALCGHGTFRDDQDQLLSSVCGIVERVNKLISVRPLRARYPGEVGDVVVGRITEITGKRWKVDIQARQDAVMLLSSVNLPGGVQRRKTNEDQLNMRSVFAENDLIVAEVHSRPNRDGSLQLQTRSSRYGKLENGVFVRVYAALVKRCTQHFHTFDFGVQVILGNNGYIWITKKTPVDENKQKSMPFYTSADADKNEAEVIEGKDRENICRVRNAILALQSQFLPIYPATILDVIEMSKGMESKEMTLPDITPLITKNATARIQKKMEEEDMEVVEGGY</sequence>
<organism evidence="10 11">
    <name type="scientific">Acrasis kona</name>
    <dbReference type="NCBI Taxonomy" id="1008807"/>
    <lineage>
        <taxon>Eukaryota</taxon>
        <taxon>Discoba</taxon>
        <taxon>Heterolobosea</taxon>
        <taxon>Tetramitia</taxon>
        <taxon>Eutetramitia</taxon>
        <taxon>Acrasidae</taxon>
        <taxon>Acrasis</taxon>
    </lineage>
</organism>
<evidence type="ECO:0000256" key="6">
    <source>
        <dbReference type="ARBA" id="ARBA00023242"/>
    </source>
</evidence>
<evidence type="ECO:0000259" key="9">
    <source>
        <dbReference type="Pfam" id="PF21266"/>
    </source>
</evidence>
<dbReference type="InterPro" id="IPR026699">
    <property type="entry name" value="Exosome_RNA_bind1/RRP40/RRP4"/>
</dbReference>
<dbReference type="SUPFAM" id="SSF110324">
    <property type="entry name" value="Ribosomal L27 protein-like"/>
    <property type="match status" value="1"/>
</dbReference>
<name>A0AAW2YN37_9EUKA</name>
<feature type="domain" description="RRP4 S1" evidence="9">
    <location>
        <begin position="95"/>
        <end position="167"/>
    </location>
</feature>
<keyword evidence="5" id="KW-0694">RNA-binding</keyword>
<dbReference type="InterPro" id="IPR036612">
    <property type="entry name" value="KH_dom_type_1_sf"/>
</dbReference>
<comment type="subcellular location">
    <subcellularLocation>
        <location evidence="1">Nucleus</location>
    </subcellularLocation>
</comment>
<dbReference type="Pfam" id="PF14382">
    <property type="entry name" value="ECR1_N"/>
    <property type="match status" value="1"/>
</dbReference>
<dbReference type="GO" id="GO:0034475">
    <property type="term" value="P:U4 snRNA 3'-end processing"/>
    <property type="evidence" value="ECO:0007669"/>
    <property type="project" value="TreeGrafter"/>
</dbReference>
<comment type="similarity">
    <text evidence="2">Belongs to the RRP4 family.</text>
</comment>
<proteinExistence type="inferred from homology"/>
<dbReference type="GO" id="GO:0071035">
    <property type="term" value="P:nuclear polyadenylation-dependent rRNA catabolic process"/>
    <property type="evidence" value="ECO:0007669"/>
    <property type="project" value="TreeGrafter"/>
</dbReference>
<dbReference type="AlphaFoldDB" id="A0AAW2YN37"/>
<dbReference type="SUPFAM" id="SSF50249">
    <property type="entry name" value="Nucleic acid-binding proteins"/>
    <property type="match status" value="1"/>
</dbReference>
<evidence type="ECO:0000313" key="11">
    <source>
        <dbReference type="Proteomes" id="UP001431209"/>
    </source>
</evidence>
<dbReference type="GO" id="GO:0000176">
    <property type="term" value="C:nuclear exosome (RNase complex)"/>
    <property type="evidence" value="ECO:0007669"/>
    <property type="project" value="TreeGrafter"/>
</dbReference>
<dbReference type="Gene3D" id="2.40.50.140">
    <property type="entry name" value="Nucleic acid-binding proteins"/>
    <property type="match status" value="1"/>
</dbReference>
<evidence type="ECO:0000259" key="8">
    <source>
        <dbReference type="Pfam" id="PF15985"/>
    </source>
</evidence>
<keyword evidence="3" id="KW-0698">rRNA processing</keyword>
<protein>
    <submittedName>
        <fullName evidence="10">Exosome complex protein RPR4</fullName>
    </submittedName>
</protein>
<dbReference type="GO" id="GO:0000467">
    <property type="term" value="P:exonucleolytic trimming to generate mature 3'-end of 5.8S rRNA from tricistronic rRNA transcript (SSU-rRNA, 5.8S rRNA, LSU-rRNA)"/>
    <property type="evidence" value="ECO:0007669"/>
    <property type="project" value="TreeGrafter"/>
</dbReference>
<evidence type="ECO:0000259" key="7">
    <source>
        <dbReference type="Pfam" id="PF14382"/>
    </source>
</evidence>
<dbReference type="InterPro" id="IPR048565">
    <property type="entry name" value="S1_RRP4"/>
</dbReference>
<keyword evidence="11" id="KW-1185">Reference proteome</keyword>
<gene>
    <name evidence="10" type="ORF">AKO1_008490</name>
</gene>
<dbReference type="Pfam" id="PF15985">
    <property type="entry name" value="KH_6"/>
    <property type="match status" value="1"/>
</dbReference>
<evidence type="ECO:0000256" key="4">
    <source>
        <dbReference type="ARBA" id="ARBA00022835"/>
    </source>
</evidence>
<accession>A0AAW2YN37</accession>
<dbReference type="Gene3D" id="2.40.50.100">
    <property type="match status" value="1"/>
</dbReference>
<feature type="domain" description="K Homology" evidence="8">
    <location>
        <begin position="190"/>
        <end position="231"/>
    </location>
</feature>
<dbReference type="PANTHER" id="PTHR21321">
    <property type="entry name" value="PNAS-3 RELATED"/>
    <property type="match status" value="1"/>
</dbReference>
<dbReference type="GO" id="GO:0071038">
    <property type="term" value="P:TRAMP-dependent tRNA surveillance pathway"/>
    <property type="evidence" value="ECO:0007669"/>
    <property type="project" value="TreeGrafter"/>
</dbReference>
<comment type="caution">
    <text evidence="10">The sequence shown here is derived from an EMBL/GenBank/DDBJ whole genome shotgun (WGS) entry which is preliminary data.</text>
</comment>
<dbReference type="Proteomes" id="UP001431209">
    <property type="component" value="Unassembled WGS sequence"/>
</dbReference>
<evidence type="ECO:0000313" key="10">
    <source>
        <dbReference type="EMBL" id="KAL0478245.1"/>
    </source>
</evidence>
<dbReference type="CDD" id="cd22525">
    <property type="entry name" value="KH-I_Rrp4_eukar"/>
    <property type="match status" value="1"/>
</dbReference>
<dbReference type="GO" id="GO:0071034">
    <property type="term" value="P:CUT catabolic process"/>
    <property type="evidence" value="ECO:0007669"/>
    <property type="project" value="TreeGrafter"/>
</dbReference>
<dbReference type="EMBL" id="JAOPGA020000342">
    <property type="protein sequence ID" value="KAL0478245.1"/>
    <property type="molecule type" value="Genomic_DNA"/>
</dbReference>
<evidence type="ECO:0000256" key="3">
    <source>
        <dbReference type="ARBA" id="ARBA00022552"/>
    </source>
</evidence>
<evidence type="ECO:0000256" key="5">
    <source>
        <dbReference type="ARBA" id="ARBA00022884"/>
    </source>
</evidence>
<dbReference type="Pfam" id="PF21266">
    <property type="entry name" value="S1_RRP4"/>
    <property type="match status" value="1"/>
</dbReference>
<evidence type="ECO:0000256" key="2">
    <source>
        <dbReference type="ARBA" id="ARBA00009155"/>
    </source>
</evidence>
<dbReference type="InterPro" id="IPR025721">
    <property type="entry name" value="Exosome_cplx_N_dom"/>
</dbReference>
<dbReference type="GO" id="GO:0000177">
    <property type="term" value="C:cytoplasmic exosome (RNase complex)"/>
    <property type="evidence" value="ECO:0007669"/>
    <property type="project" value="TreeGrafter"/>
</dbReference>
<dbReference type="SUPFAM" id="SSF54791">
    <property type="entry name" value="Eukaryotic type KH-domain (KH-domain type I)"/>
    <property type="match status" value="1"/>
</dbReference>
<keyword evidence="4" id="KW-0271">Exosome</keyword>
<keyword evidence="6" id="KW-0539">Nucleus</keyword>
<dbReference type="PANTHER" id="PTHR21321:SF4">
    <property type="entry name" value="EXOSOME COMPLEX COMPONENT RRP4"/>
    <property type="match status" value="1"/>
</dbReference>
<dbReference type="GO" id="GO:0003723">
    <property type="term" value="F:RNA binding"/>
    <property type="evidence" value="ECO:0007669"/>
    <property type="project" value="UniProtKB-KW"/>
</dbReference>
<dbReference type="InterPro" id="IPR004088">
    <property type="entry name" value="KH_dom_type_1"/>
</dbReference>
<reference evidence="10 11" key="1">
    <citation type="submission" date="2024-03" db="EMBL/GenBank/DDBJ databases">
        <title>The Acrasis kona genome and developmental transcriptomes reveal deep origins of eukaryotic multicellular pathways.</title>
        <authorList>
            <person name="Sheikh S."/>
            <person name="Fu C.-J."/>
            <person name="Brown M.W."/>
            <person name="Baldauf S.L."/>
        </authorList>
    </citation>
    <scope>NUCLEOTIDE SEQUENCE [LARGE SCALE GENOMIC DNA]</scope>
    <source>
        <strain evidence="10 11">ATCC MYA-3509</strain>
    </source>
</reference>
<dbReference type="CDD" id="cd05789">
    <property type="entry name" value="S1_Rrp4"/>
    <property type="match status" value="1"/>
</dbReference>
<dbReference type="InterPro" id="IPR012340">
    <property type="entry name" value="NA-bd_OB-fold"/>
</dbReference>
<dbReference type="GO" id="GO:0071051">
    <property type="term" value="P:poly(A)-dependent snoRNA 3'-end processing"/>
    <property type="evidence" value="ECO:0007669"/>
    <property type="project" value="TreeGrafter"/>
</dbReference>